<sequence>MKHLFLFIVSSFFLFSCASDETDSLTPSLTSLSTSITLHDDGDEPESAIHVLIDDTKFTDKDEVTVFVDSLTNTRVEIYYDVNNDSTVNRNYRVYSDPVEKTKNDYFFVKVLFFKDNNYHVIESYAIKDHSVSYRAIRNDNN</sequence>
<evidence type="ECO:0008006" key="4">
    <source>
        <dbReference type="Google" id="ProtNLM"/>
    </source>
</evidence>
<dbReference type="RefSeq" id="WP_169662265.1">
    <property type="nucleotide sequence ID" value="NZ_CP076133.1"/>
</dbReference>
<dbReference type="EMBL" id="CP076133">
    <property type="protein sequence ID" value="QWG05052.1"/>
    <property type="molecule type" value="Genomic_DNA"/>
</dbReference>
<dbReference type="PROSITE" id="PS51257">
    <property type="entry name" value="PROKAR_LIPOPROTEIN"/>
    <property type="match status" value="1"/>
</dbReference>
<proteinExistence type="predicted"/>
<dbReference type="Proteomes" id="UP000678679">
    <property type="component" value="Chromosome 2"/>
</dbReference>
<accession>A0AAX1NC71</accession>
<organism evidence="2 3">
    <name type="scientific">Flammeovirga yaeyamensis</name>
    <dbReference type="NCBI Taxonomy" id="367791"/>
    <lineage>
        <taxon>Bacteria</taxon>
        <taxon>Pseudomonadati</taxon>
        <taxon>Bacteroidota</taxon>
        <taxon>Cytophagia</taxon>
        <taxon>Cytophagales</taxon>
        <taxon>Flammeovirgaceae</taxon>
        <taxon>Flammeovirga</taxon>
    </lineage>
</organism>
<evidence type="ECO:0000313" key="2">
    <source>
        <dbReference type="EMBL" id="QWG05052.1"/>
    </source>
</evidence>
<name>A0AAX1NC71_9BACT</name>
<feature type="chain" id="PRO_5043634489" description="Lipoprotein" evidence="1">
    <location>
        <begin position="19"/>
        <end position="142"/>
    </location>
</feature>
<keyword evidence="3" id="KW-1185">Reference proteome</keyword>
<reference evidence="2 3" key="1">
    <citation type="submission" date="2021-05" db="EMBL/GenBank/DDBJ databases">
        <title>Comparative genomic studies on the polysaccharide-degrading batcterial strains of the Flammeovirga genus.</title>
        <authorList>
            <person name="Zewei F."/>
            <person name="Zheng Z."/>
            <person name="Yu L."/>
            <person name="Ruyue G."/>
            <person name="Yanhong M."/>
            <person name="Yuanyuan C."/>
            <person name="Jingyan G."/>
            <person name="Wenjun H."/>
        </authorList>
    </citation>
    <scope>NUCLEOTIDE SEQUENCE [LARGE SCALE GENOMIC DNA]</scope>
    <source>
        <strain evidence="2 3">NBRC:100898</strain>
    </source>
</reference>
<dbReference type="AlphaFoldDB" id="A0AAX1NC71"/>
<evidence type="ECO:0000256" key="1">
    <source>
        <dbReference type="SAM" id="SignalP"/>
    </source>
</evidence>
<dbReference type="KEGG" id="fya:KMW28_21755"/>
<feature type="signal peptide" evidence="1">
    <location>
        <begin position="1"/>
        <end position="18"/>
    </location>
</feature>
<protein>
    <recommendedName>
        <fullName evidence="4">Lipoprotein</fullName>
    </recommendedName>
</protein>
<evidence type="ECO:0000313" key="3">
    <source>
        <dbReference type="Proteomes" id="UP000678679"/>
    </source>
</evidence>
<keyword evidence="1" id="KW-0732">Signal</keyword>
<gene>
    <name evidence="2" type="ORF">KMW28_21755</name>
</gene>